<proteinExistence type="predicted"/>
<dbReference type="EMBL" id="JAJAPX010000001">
    <property type="protein sequence ID" value="MCB4806684.1"/>
    <property type="molecule type" value="Genomic_DNA"/>
</dbReference>
<dbReference type="PRINTS" id="PR00149">
    <property type="entry name" value="FUMRATELYASE"/>
</dbReference>
<keyword evidence="4" id="KW-0055">Arginine biosynthesis</keyword>
<dbReference type="RefSeq" id="WP_226694183.1">
    <property type="nucleotide sequence ID" value="NZ_JAJAPX010000001.1"/>
</dbReference>
<comment type="pathway">
    <text evidence="2">Amino-acid biosynthesis; L-arginine biosynthesis; L-arginine from L-ornithine and carbamoyl phosphate: step 3/3.</text>
</comment>
<dbReference type="GO" id="GO:0004056">
    <property type="term" value="F:argininosuccinate lyase activity"/>
    <property type="evidence" value="ECO:0007669"/>
    <property type="project" value="UniProtKB-UniRule"/>
</dbReference>
<comment type="caution">
    <text evidence="7">The sequence shown here is derived from an EMBL/GenBank/DDBJ whole genome shotgun (WGS) entry which is preliminary data.</text>
</comment>
<dbReference type="PRINTS" id="PR00145">
    <property type="entry name" value="ARGSUCLYASE"/>
</dbReference>
<protein>
    <recommendedName>
        <fullName evidence="3 5">Argininosuccinate lyase</fullName>
        <ecNumber evidence="3 5">4.3.2.1</ecNumber>
    </recommendedName>
</protein>
<dbReference type="Gene3D" id="1.10.40.30">
    <property type="entry name" value="Fumarase/aspartase (C-terminal domain)"/>
    <property type="match status" value="1"/>
</dbReference>
<dbReference type="InterPro" id="IPR000362">
    <property type="entry name" value="Fumarate_lyase_fam"/>
</dbReference>
<dbReference type="AlphaFoldDB" id="A0A9X1I4S6"/>
<evidence type="ECO:0000256" key="2">
    <source>
        <dbReference type="ARBA" id="ARBA00004941"/>
    </source>
</evidence>
<evidence type="ECO:0000256" key="3">
    <source>
        <dbReference type="ARBA" id="ARBA00012338"/>
    </source>
</evidence>
<keyword evidence="7" id="KW-0456">Lyase</keyword>
<name>A0A9X1I4S6_9FLAO</name>
<dbReference type="PANTHER" id="PTHR43814">
    <property type="entry name" value="ARGININOSUCCINATE LYASE"/>
    <property type="match status" value="1"/>
</dbReference>
<evidence type="ECO:0000259" key="6">
    <source>
        <dbReference type="Pfam" id="PF00206"/>
    </source>
</evidence>
<evidence type="ECO:0000256" key="5">
    <source>
        <dbReference type="NCBIfam" id="TIGR00838"/>
    </source>
</evidence>
<dbReference type="InterPro" id="IPR020557">
    <property type="entry name" value="Fumarate_lyase_CS"/>
</dbReference>
<dbReference type="GO" id="GO:0042450">
    <property type="term" value="P:L-arginine biosynthetic process via ornithine"/>
    <property type="evidence" value="ECO:0007669"/>
    <property type="project" value="UniProtKB-UniRule"/>
</dbReference>
<dbReference type="InterPro" id="IPR024083">
    <property type="entry name" value="Fumarase/histidase_N"/>
</dbReference>
<organism evidence="7 8">
    <name type="scientific">Neotamlana sargassicola</name>
    <dbReference type="NCBI Taxonomy" id="2883125"/>
    <lineage>
        <taxon>Bacteria</taxon>
        <taxon>Pseudomonadati</taxon>
        <taxon>Bacteroidota</taxon>
        <taxon>Flavobacteriia</taxon>
        <taxon>Flavobacteriales</taxon>
        <taxon>Flavobacteriaceae</taxon>
        <taxon>Neotamlana</taxon>
    </lineage>
</organism>
<dbReference type="PROSITE" id="PS00163">
    <property type="entry name" value="FUMARATE_LYASES"/>
    <property type="match status" value="1"/>
</dbReference>
<dbReference type="Proteomes" id="UP001139286">
    <property type="component" value="Unassembled WGS sequence"/>
</dbReference>
<dbReference type="InterPro" id="IPR008948">
    <property type="entry name" value="L-Aspartase-like"/>
</dbReference>
<dbReference type="InterPro" id="IPR022761">
    <property type="entry name" value="Fumarate_lyase_N"/>
</dbReference>
<dbReference type="SUPFAM" id="SSF48557">
    <property type="entry name" value="L-aspartase-like"/>
    <property type="match status" value="1"/>
</dbReference>
<dbReference type="Pfam" id="PF00206">
    <property type="entry name" value="Lyase_1"/>
    <property type="match status" value="1"/>
</dbReference>
<reference evidence="7" key="1">
    <citation type="submission" date="2021-10" db="EMBL/GenBank/DDBJ databases">
        <title>Tamlana sargassums sp. nov., and Tamlana laminarinivorans sp. nov., two new bacteria isolated from the brown alga.</title>
        <authorList>
            <person name="Li J."/>
        </authorList>
    </citation>
    <scope>NUCLEOTIDE SEQUENCE</scope>
    <source>
        <strain evidence="7">62-3</strain>
    </source>
</reference>
<dbReference type="InterPro" id="IPR009049">
    <property type="entry name" value="Argininosuccinate_lyase"/>
</dbReference>
<dbReference type="PANTHER" id="PTHR43814:SF1">
    <property type="entry name" value="ARGININOSUCCINATE LYASE"/>
    <property type="match status" value="1"/>
</dbReference>
<dbReference type="CDD" id="cd01359">
    <property type="entry name" value="Argininosuccinate_lyase"/>
    <property type="match status" value="1"/>
</dbReference>
<feature type="domain" description="Fumarate lyase N-terminal" evidence="6">
    <location>
        <begin position="24"/>
        <end position="300"/>
    </location>
</feature>
<dbReference type="Gene3D" id="1.20.200.10">
    <property type="entry name" value="Fumarase/aspartase (Central domain)"/>
    <property type="match status" value="1"/>
</dbReference>
<evidence type="ECO:0000256" key="1">
    <source>
        <dbReference type="ARBA" id="ARBA00000985"/>
    </source>
</evidence>
<dbReference type="NCBIfam" id="TIGR00838">
    <property type="entry name" value="argH"/>
    <property type="match status" value="1"/>
</dbReference>
<dbReference type="EC" id="4.3.2.1" evidence="3 5"/>
<accession>A0A9X1I4S6</accession>
<keyword evidence="4" id="KW-0028">Amino-acid biosynthesis</keyword>
<evidence type="ECO:0000256" key="4">
    <source>
        <dbReference type="ARBA" id="ARBA00022571"/>
    </source>
</evidence>
<evidence type="ECO:0000313" key="8">
    <source>
        <dbReference type="Proteomes" id="UP001139286"/>
    </source>
</evidence>
<keyword evidence="8" id="KW-1185">Reference proteome</keyword>
<dbReference type="Gene3D" id="1.10.275.10">
    <property type="entry name" value="Fumarase/aspartase (N-terminal domain)"/>
    <property type="match status" value="1"/>
</dbReference>
<gene>
    <name evidence="7" type="primary">argH</name>
    <name evidence="7" type="ORF">LG651_00360</name>
</gene>
<dbReference type="GO" id="GO:0005829">
    <property type="term" value="C:cytosol"/>
    <property type="evidence" value="ECO:0007669"/>
    <property type="project" value="TreeGrafter"/>
</dbReference>
<comment type="catalytic activity">
    <reaction evidence="1">
        <text>2-(N(omega)-L-arginino)succinate = fumarate + L-arginine</text>
        <dbReference type="Rhea" id="RHEA:24020"/>
        <dbReference type="ChEBI" id="CHEBI:29806"/>
        <dbReference type="ChEBI" id="CHEBI:32682"/>
        <dbReference type="ChEBI" id="CHEBI:57472"/>
        <dbReference type="EC" id="4.3.2.1"/>
    </reaction>
</comment>
<sequence>MKLWDKGISIDKKIEQFTVGNDREIDIHIAKYDVIASRAHAKMLQKIGIISAEELIDLLGGLKTLEKQIENGTFVIDEQFEDVHSKIEFELTKMLGEVGKKIHTARSRNDQVLVACHLYYKDNLAEIKTKTKTLFDTLLAQAENYKEKLLPGYTHLQVAMPSSFGLWFSAYAELMIDDVYILNAAIKTVDQNPLGSAAGYGSSFPIDRTLTTKEMQFSTLKYNVVAAQMGRGKNERTIAVALGSLANTLSRFAMDVCLYMSQNFNFISFPDELTTGSSIMPHKKNPDVFELIRGKCNKIQALQTEMILITNNLPSGYHRDFQLIKENMIAAFEELKGILDIFNYSIQQIIVKDIDLNDDKYKYLFTVDNINTLVVDGMSFREAYQKIGGEVQNGTYKPDTSKKHTHEGSIHNLCLDKIAAKFPQ</sequence>
<evidence type="ECO:0000313" key="7">
    <source>
        <dbReference type="EMBL" id="MCB4806684.1"/>
    </source>
</evidence>